<sequence length="37" mass="4368">MRPFCQIRVLFLAARRQVRRLRLTAVLEGELTRADPD</sequence>
<dbReference type="Proteomes" id="UP000005289">
    <property type="component" value="Chromosome"/>
</dbReference>
<dbReference type="KEGG" id="tti:THITH_09615"/>
<dbReference type="STRING" id="713585.THITH_09615"/>
<organism evidence="1 2">
    <name type="scientific">Thioalkalivibrio paradoxus ARh 1</name>
    <dbReference type="NCBI Taxonomy" id="713585"/>
    <lineage>
        <taxon>Bacteria</taxon>
        <taxon>Pseudomonadati</taxon>
        <taxon>Pseudomonadota</taxon>
        <taxon>Gammaproteobacteria</taxon>
        <taxon>Chromatiales</taxon>
        <taxon>Ectothiorhodospiraceae</taxon>
        <taxon>Thioalkalivibrio</taxon>
    </lineage>
</organism>
<dbReference type="EMBL" id="CP007029">
    <property type="protein sequence ID" value="AHF00105.1"/>
    <property type="molecule type" value="Genomic_DNA"/>
</dbReference>
<accession>W0DND3</accession>
<proteinExistence type="predicted"/>
<evidence type="ECO:0000313" key="1">
    <source>
        <dbReference type="EMBL" id="AHF00105.1"/>
    </source>
</evidence>
<gene>
    <name evidence="1" type="ORF">THITH_09615</name>
</gene>
<keyword evidence="2" id="KW-1185">Reference proteome</keyword>
<reference evidence="1 2" key="1">
    <citation type="submission" date="2013-12" db="EMBL/GenBank/DDBJ databases">
        <authorList>
            <consortium name="DOE Joint Genome Institute"/>
            <person name="Muyzer G."/>
            <person name="Huntemann M."/>
            <person name="Han J."/>
            <person name="Chen A."/>
            <person name="Kyrpides N."/>
            <person name="Mavromatis K."/>
            <person name="Markowitz V."/>
            <person name="Palaniappan K."/>
            <person name="Ivanova N."/>
            <person name="Schaumberg A."/>
            <person name="Pati A."/>
            <person name="Liolios K."/>
            <person name="Nordberg H.P."/>
            <person name="Cantor M.N."/>
            <person name="Hua S.X."/>
            <person name="Woyke T."/>
        </authorList>
    </citation>
    <scope>NUCLEOTIDE SEQUENCE [LARGE SCALE GENOMIC DNA]</scope>
    <source>
        <strain evidence="1 2">ARh 1</strain>
    </source>
</reference>
<name>W0DND3_9GAMM</name>
<dbReference type="HOGENOM" id="CLU_3349856_0_0_6"/>
<protein>
    <submittedName>
        <fullName evidence="1">Uncharacterized protein</fullName>
    </submittedName>
</protein>
<dbReference type="AlphaFoldDB" id="W0DND3"/>
<evidence type="ECO:0000313" key="2">
    <source>
        <dbReference type="Proteomes" id="UP000005289"/>
    </source>
</evidence>